<dbReference type="AlphaFoldDB" id="A0A7S7NNG5"/>
<reference evidence="2 3" key="1">
    <citation type="submission" date="2020-10" db="EMBL/GenBank/DDBJ databases">
        <title>Complete genome sequence of Paludibaculum fermentans P105T, a facultatively anaerobic acidobacterium capable of dissimilatory Fe(III) reduction.</title>
        <authorList>
            <person name="Dedysh S.N."/>
            <person name="Beletsky A.V."/>
            <person name="Kulichevskaya I.S."/>
            <person name="Mardanov A.V."/>
            <person name="Ravin N.V."/>
        </authorList>
    </citation>
    <scope>NUCLEOTIDE SEQUENCE [LARGE SCALE GENOMIC DNA]</scope>
    <source>
        <strain evidence="2 3">P105</strain>
    </source>
</reference>
<name>A0A7S7NNG5_PALFE</name>
<accession>A0A7S7NNG5</accession>
<dbReference type="EMBL" id="CP063849">
    <property type="protein sequence ID" value="QOY86794.1"/>
    <property type="molecule type" value="Genomic_DNA"/>
</dbReference>
<feature type="region of interest" description="Disordered" evidence="1">
    <location>
        <begin position="1"/>
        <end position="86"/>
    </location>
</feature>
<protein>
    <submittedName>
        <fullName evidence="2">Uncharacterized protein</fullName>
    </submittedName>
</protein>
<sequence length="86" mass="9152">MVGHSTVSENRDGRKARLLTQEIQTNQTIGSSKKNELARGSALGDVVDRAGRNASGNPGHSDDKVQMDMPNSQAKLGWDGSGCLNE</sequence>
<evidence type="ECO:0000313" key="2">
    <source>
        <dbReference type="EMBL" id="QOY86794.1"/>
    </source>
</evidence>
<organism evidence="2 3">
    <name type="scientific">Paludibaculum fermentans</name>
    <dbReference type="NCBI Taxonomy" id="1473598"/>
    <lineage>
        <taxon>Bacteria</taxon>
        <taxon>Pseudomonadati</taxon>
        <taxon>Acidobacteriota</taxon>
        <taxon>Terriglobia</taxon>
        <taxon>Bryobacterales</taxon>
        <taxon>Bryobacteraceae</taxon>
        <taxon>Paludibaculum</taxon>
    </lineage>
</organism>
<dbReference type="KEGG" id="pfer:IRI77_29025"/>
<gene>
    <name evidence="2" type="ORF">IRI77_29025</name>
</gene>
<evidence type="ECO:0000313" key="3">
    <source>
        <dbReference type="Proteomes" id="UP000593892"/>
    </source>
</evidence>
<feature type="compositionally biased region" description="Polar residues" evidence="1">
    <location>
        <begin position="21"/>
        <end position="32"/>
    </location>
</feature>
<keyword evidence="3" id="KW-1185">Reference proteome</keyword>
<proteinExistence type="predicted"/>
<dbReference type="Proteomes" id="UP000593892">
    <property type="component" value="Chromosome"/>
</dbReference>
<evidence type="ECO:0000256" key="1">
    <source>
        <dbReference type="SAM" id="MobiDB-lite"/>
    </source>
</evidence>